<keyword evidence="3" id="KW-1185">Reference proteome</keyword>
<dbReference type="Proteomes" id="UP000326509">
    <property type="component" value="Unassembled WGS sequence"/>
</dbReference>
<keyword evidence="1" id="KW-0732">Signal</keyword>
<organism evidence="2 3">
    <name type="scientific">Patiriisocius marinus</name>
    <dbReference type="NCBI Taxonomy" id="1397112"/>
    <lineage>
        <taxon>Bacteria</taxon>
        <taxon>Pseudomonadati</taxon>
        <taxon>Bacteroidota</taxon>
        <taxon>Flavobacteriia</taxon>
        <taxon>Flavobacteriales</taxon>
        <taxon>Flavobacteriaceae</taxon>
        <taxon>Patiriisocius</taxon>
    </lineage>
</organism>
<reference evidence="2 3" key="1">
    <citation type="submission" date="2019-08" db="EMBL/GenBank/DDBJ databases">
        <title>Draft genome sequence of Ulvibacter marinus type strain NBRC 109484.</title>
        <authorList>
            <person name="Kawano K."/>
            <person name="Ushijima N."/>
            <person name="Kihara M."/>
            <person name="Itoh H."/>
        </authorList>
    </citation>
    <scope>NUCLEOTIDE SEQUENCE [LARGE SCALE GENOMIC DNA]</scope>
    <source>
        <strain evidence="2 3">NBRC 109484</strain>
    </source>
</reference>
<proteinExistence type="predicted"/>
<feature type="chain" id="PRO_5023855624" evidence="1">
    <location>
        <begin position="24"/>
        <end position="180"/>
    </location>
</feature>
<sequence>MKISVEIKLLITFCVCVTFNLNAQTSNINFPDDFFGNYTGILDIHNTKGITKYPMEFQLQPSDSLGHYQYTLIYGDGDNKQVRPYTLKAINKDNGTYIIDENNGIILDEKVIENRMYTIFEVGGTLLTTFITFEENQMLFEIVVIKVANKNSSGGTSEEIPEVFSYPITTVQRAILTKEK</sequence>
<name>A0A5J4J013_9FLAO</name>
<feature type="signal peptide" evidence="1">
    <location>
        <begin position="1"/>
        <end position="23"/>
    </location>
</feature>
<evidence type="ECO:0000313" key="3">
    <source>
        <dbReference type="Proteomes" id="UP000326509"/>
    </source>
</evidence>
<dbReference type="EMBL" id="BKCG01000009">
    <property type="protein sequence ID" value="GER60644.1"/>
    <property type="molecule type" value="Genomic_DNA"/>
</dbReference>
<comment type="caution">
    <text evidence="2">The sequence shown here is derived from an EMBL/GenBank/DDBJ whole genome shotgun (WGS) entry which is preliminary data.</text>
</comment>
<gene>
    <name evidence="2" type="ORF">ULMA_27520</name>
</gene>
<dbReference type="OrthoDB" id="671386at2"/>
<protein>
    <submittedName>
        <fullName evidence="2">Uncharacterized protein</fullName>
    </submittedName>
</protein>
<dbReference type="AlphaFoldDB" id="A0A5J4J013"/>
<evidence type="ECO:0000313" key="2">
    <source>
        <dbReference type="EMBL" id="GER60644.1"/>
    </source>
</evidence>
<evidence type="ECO:0000256" key="1">
    <source>
        <dbReference type="SAM" id="SignalP"/>
    </source>
</evidence>
<dbReference type="RefSeq" id="WP_151675076.1">
    <property type="nucleotide sequence ID" value="NZ_BKCG01000009.1"/>
</dbReference>
<accession>A0A5J4J013</accession>